<dbReference type="InParanoid" id="A2D7D0"/>
<dbReference type="SMR" id="A2D7D0"/>
<evidence type="ECO:0000313" key="5">
    <source>
        <dbReference type="Proteomes" id="UP000001542"/>
    </source>
</evidence>
<dbReference type="InterPro" id="IPR001452">
    <property type="entry name" value="SH3_domain"/>
</dbReference>
<reference evidence="4" key="1">
    <citation type="submission" date="2006-10" db="EMBL/GenBank/DDBJ databases">
        <authorList>
            <person name="Amadeo P."/>
            <person name="Zhao Q."/>
            <person name="Wortman J."/>
            <person name="Fraser-Liggett C."/>
            <person name="Carlton J."/>
        </authorList>
    </citation>
    <scope>NUCLEOTIDE SEQUENCE</scope>
    <source>
        <strain evidence="4">G3</strain>
    </source>
</reference>
<sequence>MIDFESLDNVISKVHKEWKTLIKDVEADFNRYLSVFDVFKEVSSVLNLKQYNCPLMISNIFDKFHNIGGVIVCPGVPGSQEKTYEHLSRILFEISAFYSNISESINLFCLPEFLDDISNDLSVLQKLKSNVDAFYMVFTIERQQTDDNFKSLTMLKENIDQLFLKKEKKKVKTEMQNYAFLAAKVRKKCLMLNLYAEKYISLVKSASSSIKTMQNKISSCAIQFLYRYVEVIRGFSFGITKCFDSIIKPRTDLMHDLREFILYTKIARTRLKFFEPTDVVFTFQDVALMSKITRKNYLETDAPLSIGVAKFDFTGENINELSVKEGQEIYLYETPVDQWVLASDTPFQPKGFVPVKCIELKKLRFAISSAIRIPIGDDGFLPLSSGQLIIVNSNKVDDDILECRDLKGNTGHVYREDIVIE</sequence>
<dbReference type="KEGG" id="tva:4720965"/>
<dbReference type="AlphaFoldDB" id="A2D7D0"/>
<keyword evidence="1 2" id="KW-0728">SH3 domain</keyword>
<evidence type="ECO:0000313" key="4">
    <source>
        <dbReference type="EMBL" id="EAY23647.1"/>
    </source>
</evidence>
<keyword evidence="5" id="KW-1185">Reference proteome</keyword>
<accession>A2D7D0</accession>
<dbReference type="InterPro" id="IPR036028">
    <property type="entry name" value="SH3-like_dom_sf"/>
</dbReference>
<dbReference type="RefSeq" id="XP_001276895.1">
    <property type="nucleotide sequence ID" value="XM_001276894.1"/>
</dbReference>
<dbReference type="VEuPathDB" id="TrichDB:TVAG_119840"/>
<feature type="domain" description="SH3" evidence="3">
    <location>
        <begin position="302"/>
        <end position="363"/>
    </location>
</feature>
<evidence type="ECO:0000256" key="1">
    <source>
        <dbReference type="ARBA" id="ARBA00022443"/>
    </source>
</evidence>
<organism evidence="4 5">
    <name type="scientific">Trichomonas vaginalis (strain ATCC PRA-98 / G3)</name>
    <dbReference type="NCBI Taxonomy" id="412133"/>
    <lineage>
        <taxon>Eukaryota</taxon>
        <taxon>Metamonada</taxon>
        <taxon>Parabasalia</taxon>
        <taxon>Trichomonadida</taxon>
        <taxon>Trichomonadidae</taxon>
        <taxon>Trichomonas</taxon>
    </lineage>
</organism>
<dbReference type="Proteomes" id="UP000001542">
    <property type="component" value="Unassembled WGS sequence"/>
</dbReference>
<dbReference type="VEuPathDB" id="TrichDB:TVAGG3_0992720"/>
<protein>
    <submittedName>
        <fullName evidence="4">Variant SH3 domain containing protein</fullName>
    </submittedName>
</protein>
<dbReference type="CDD" id="cd00174">
    <property type="entry name" value="SH3"/>
    <property type="match status" value="1"/>
</dbReference>
<proteinExistence type="predicted"/>
<gene>
    <name evidence="4" type="ORF">TVAG_119840</name>
</gene>
<dbReference type="PROSITE" id="PS50002">
    <property type="entry name" value="SH3"/>
    <property type="match status" value="1"/>
</dbReference>
<dbReference type="Gene3D" id="2.30.30.40">
    <property type="entry name" value="SH3 Domains"/>
    <property type="match status" value="1"/>
</dbReference>
<dbReference type="EMBL" id="DS113177">
    <property type="protein sequence ID" value="EAY23647.1"/>
    <property type="molecule type" value="Genomic_DNA"/>
</dbReference>
<dbReference type="SMART" id="SM00326">
    <property type="entry name" value="SH3"/>
    <property type="match status" value="1"/>
</dbReference>
<evidence type="ECO:0000256" key="2">
    <source>
        <dbReference type="PROSITE-ProRule" id="PRU00192"/>
    </source>
</evidence>
<reference evidence="4" key="2">
    <citation type="journal article" date="2007" name="Science">
        <title>Draft genome sequence of the sexually transmitted pathogen Trichomonas vaginalis.</title>
        <authorList>
            <person name="Carlton J.M."/>
            <person name="Hirt R.P."/>
            <person name="Silva J.C."/>
            <person name="Delcher A.L."/>
            <person name="Schatz M."/>
            <person name="Zhao Q."/>
            <person name="Wortman J.R."/>
            <person name="Bidwell S.L."/>
            <person name="Alsmark U.C.M."/>
            <person name="Besteiro S."/>
            <person name="Sicheritz-Ponten T."/>
            <person name="Noel C.J."/>
            <person name="Dacks J.B."/>
            <person name="Foster P.G."/>
            <person name="Simillion C."/>
            <person name="Van de Peer Y."/>
            <person name="Miranda-Saavedra D."/>
            <person name="Barton G.J."/>
            <person name="Westrop G.D."/>
            <person name="Mueller S."/>
            <person name="Dessi D."/>
            <person name="Fiori P.L."/>
            <person name="Ren Q."/>
            <person name="Paulsen I."/>
            <person name="Zhang H."/>
            <person name="Bastida-Corcuera F.D."/>
            <person name="Simoes-Barbosa A."/>
            <person name="Brown M.T."/>
            <person name="Hayes R.D."/>
            <person name="Mukherjee M."/>
            <person name="Okumura C.Y."/>
            <person name="Schneider R."/>
            <person name="Smith A.J."/>
            <person name="Vanacova S."/>
            <person name="Villalvazo M."/>
            <person name="Haas B.J."/>
            <person name="Pertea M."/>
            <person name="Feldblyum T.V."/>
            <person name="Utterback T.R."/>
            <person name="Shu C.L."/>
            <person name="Osoegawa K."/>
            <person name="de Jong P.J."/>
            <person name="Hrdy I."/>
            <person name="Horvathova L."/>
            <person name="Zubacova Z."/>
            <person name="Dolezal P."/>
            <person name="Malik S.B."/>
            <person name="Logsdon J.M. Jr."/>
            <person name="Henze K."/>
            <person name="Gupta A."/>
            <person name="Wang C.C."/>
            <person name="Dunne R.L."/>
            <person name="Upcroft J.A."/>
            <person name="Upcroft P."/>
            <person name="White O."/>
            <person name="Salzberg S.L."/>
            <person name="Tang P."/>
            <person name="Chiu C.-H."/>
            <person name="Lee Y.-S."/>
            <person name="Embley T.M."/>
            <person name="Coombs G.H."/>
            <person name="Mottram J.C."/>
            <person name="Tachezy J."/>
            <person name="Fraser-Liggett C.M."/>
            <person name="Johnson P.J."/>
        </authorList>
    </citation>
    <scope>NUCLEOTIDE SEQUENCE [LARGE SCALE GENOMIC DNA]</scope>
    <source>
        <strain evidence="4">G3</strain>
    </source>
</reference>
<dbReference type="SUPFAM" id="SSF50044">
    <property type="entry name" value="SH3-domain"/>
    <property type="match status" value="1"/>
</dbReference>
<dbReference type="OrthoDB" id="5971719at2759"/>
<dbReference type="Pfam" id="PF07653">
    <property type="entry name" value="SH3_2"/>
    <property type="match status" value="1"/>
</dbReference>
<evidence type="ECO:0000259" key="3">
    <source>
        <dbReference type="PROSITE" id="PS50002"/>
    </source>
</evidence>
<name>A2D7D0_TRIV3</name>